<sequence>SEKQMFCLGDEEVSIESDVDDAGLNTLNNYKGVDDGAAIMLNDKAEMNPAISQAYLVYSHNTCVLTRIRILRIGYSTNKVGGKPI</sequence>
<dbReference type="Proteomes" id="UP000708208">
    <property type="component" value="Unassembled WGS sequence"/>
</dbReference>
<evidence type="ECO:0000313" key="1">
    <source>
        <dbReference type="EMBL" id="CAG7830017.1"/>
    </source>
</evidence>
<evidence type="ECO:0000313" key="2">
    <source>
        <dbReference type="Proteomes" id="UP000708208"/>
    </source>
</evidence>
<comment type="caution">
    <text evidence="1">The sequence shown here is derived from an EMBL/GenBank/DDBJ whole genome shotgun (WGS) entry which is preliminary data.</text>
</comment>
<feature type="non-terminal residue" evidence="1">
    <location>
        <position position="1"/>
    </location>
</feature>
<gene>
    <name evidence="1" type="ORF">AFUS01_LOCUS39845</name>
</gene>
<proteinExistence type="predicted"/>
<protein>
    <submittedName>
        <fullName evidence="1">Uncharacterized protein</fullName>
    </submittedName>
</protein>
<name>A0A8J2LDP9_9HEXA</name>
<organism evidence="1 2">
    <name type="scientific">Allacma fusca</name>
    <dbReference type="NCBI Taxonomy" id="39272"/>
    <lineage>
        <taxon>Eukaryota</taxon>
        <taxon>Metazoa</taxon>
        <taxon>Ecdysozoa</taxon>
        <taxon>Arthropoda</taxon>
        <taxon>Hexapoda</taxon>
        <taxon>Collembola</taxon>
        <taxon>Symphypleona</taxon>
        <taxon>Sminthuridae</taxon>
        <taxon>Allacma</taxon>
    </lineage>
</organism>
<reference evidence="1" key="1">
    <citation type="submission" date="2021-06" db="EMBL/GenBank/DDBJ databases">
        <authorList>
            <person name="Hodson N. C."/>
            <person name="Mongue J. A."/>
            <person name="Jaron S. K."/>
        </authorList>
    </citation>
    <scope>NUCLEOTIDE SEQUENCE</scope>
</reference>
<keyword evidence="2" id="KW-1185">Reference proteome</keyword>
<dbReference type="AlphaFoldDB" id="A0A8J2LDP9"/>
<dbReference type="EMBL" id="CAJVCH010553844">
    <property type="protein sequence ID" value="CAG7830017.1"/>
    <property type="molecule type" value="Genomic_DNA"/>
</dbReference>
<accession>A0A8J2LDP9</accession>